<evidence type="ECO:0000256" key="3">
    <source>
        <dbReference type="ARBA" id="ARBA00023125"/>
    </source>
</evidence>
<organism evidence="8 9">
    <name type="scientific">Luedemannella flava</name>
    <dbReference type="NCBI Taxonomy" id="349316"/>
    <lineage>
        <taxon>Bacteria</taxon>
        <taxon>Bacillati</taxon>
        <taxon>Actinomycetota</taxon>
        <taxon>Actinomycetes</taxon>
        <taxon>Micromonosporales</taxon>
        <taxon>Micromonosporaceae</taxon>
        <taxon>Luedemannella</taxon>
    </lineage>
</organism>
<keyword evidence="3 5" id="KW-0238">DNA-binding</keyword>
<dbReference type="RefSeq" id="WP_344134451.1">
    <property type="nucleotide sequence ID" value="NZ_BAAALT010000136.1"/>
</dbReference>
<dbReference type="CDD" id="cd01189">
    <property type="entry name" value="INT_ICEBs1_C_like"/>
    <property type="match status" value="1"/>
</dbReference>
<comment type="caution">
    <text evidence="8">The sequence shown here is derived from an EMBL/GenBank/DDBJ whole genome shotgun (WGS) entry which is preliminary data.</text>
</comment>
<dbReference type="PROSITE" id="PS51900">
    <property type="entry name" value="CB"/>
    <property type="match status" value="1"/>
</dbReference>
<accession>A0ABP4YLD7</accession>
<dbReference type="InterPro" id="IPR050808">
    <property type="entry name" value="Phage_Integrase"/>
</dbReference>
<evidence type="ECO:0000256" key="1">
    <source>
        <dbReference type="ARBA" id="ARBA00008857"/>
    </source>
</evidence>
<gene>
    <name evidence="8" type="ORF">GCM10009682_40540</name>
</gene>
<reference evidence="9" key="1">
    <citation type="journal article" date="2019" name="Int. J. Syst. Evol. Microbiol.">
        <title>The Global Catalogue of Microorganisms (GCM) 10K type strain sequencing project: providing services to taxonomists for standard genome sequencing and annotation.</title>
        <authorList>
            <consortium name="The Broad Institute Genomics Platform"/>
            <consortium name="The Broad Institute Genome Sequencing Center for Infectious Disease"/>
            <person name="Wu L."/>
            <person name="Ma J."/>
        </authorList>
    </citation>
    <scope>NUCLEOTIDE SEQUENCE [LARGE SCALE GENOMIC DNA]</scope>
    <source>
        <strain evidence="9">JCM 13250</strain>
    </source>
</reference>
<dbReference type="Proteomes" id="UP001500218">
    <property type="component" value="Unassembled WGS sequence"/>
</dbReference>
<dbReference type="InterPro" id="IPR011010">
    <property type="entry name" value="DNA_brk_join_enz"/>
</dbReference>
<proteinExistence type="inferred from homology"/>
<dbReference type="SUPFAM" id="SSF56349">
    <property type="entry name" value="DNA breaking-rejoining enzymes"/>
    <property type="match status" value="1"/>
</dbReference>
<dbReference type="Pfam" id="PF14659">
    <property type="entry name" value="Phage_int_SAM_3"/>
    <property type="match status" value="1"/>
</dbReference>
<comment type="similarity">
    <text evidence="1">Belongs to the 'phage' integrase family.</text>
</comment>
<dbReference type="PROSITE" id="PS51898">
    <property type="entry name" value="TYR_RECOMBINASE"/>
    <property type="match status" value="1"/>
</dbReference>
<evidence type="ECO:0000259" key="6">
    <source>
        <dbReference type="PROSITE" id="PS51898"/>
    </source>
</evidence>
<evidence type="ECO:0000313" key="9">
    <source>
        <dbReference type="Proteomes" id="UP001500218"/>
    </source>
</evidence>
<protein>
    <submittedName>
        <fullName evidence="8">Tyrosine-type recombinase/integrase</fullName>
    </submittedName>
</protein>
<evidence type="ECO:0000313" key="8">
    <source>
        <dbReference type="EMBL" id="GAA1815520.1"/>
    </source>
</evidence>
<dbReference type="EMBL" id="BAAALT010000136">
    <property type="protein sequence ID" value="GAA1815520.1"/>
    <property type="molecule type" value="Genomic_DNA"/>
</dbReference>
<keyword evidence="4" id="KW-0233">DNA recombination</keyword>
<evidence type="ECO:0000256" key="5">
    <source>
        <dbReference type="PROSITE-ProRule" id="PRU01248"/>
    </source>
</evidence>
<evidence type="ECO:0000256" key="4">
    <source>
        <dbReference type="ARBA" id="ARBA00023172"/>
    </source>
</evidence>
<feature type="domain" description="Tyr recombinase" evidence="6">
    <location>
        <begin position="158"/>
        <end position="351"/>
    </location>
</feature>
<dbReference type="Gene3D" id="1.10.443.10">
    <property type="entry name" value="Intergrase catalytic core"/>
    <property type="match status" value="1"/>
</dbReference>
<name>A0ABP4YLD7_9ACTN</name>
<keyword evidence="2" id="KW-0229">DNA integration</keyword>
<dbReference type="Gene3D" id="1.10.150.130">
    <property type="match status" value="1"/>
</dbReference>
<dbReference type="PANTHER" id="PTHR30629">
    <property type="entry name" value="PROPHAGE INTEGRASE"/>
    <property type="match status" value="1"/>
</dbReference>
<dbReference type="InterPro" id="IPR002104">
    <property type="entry name" value="Integrase_catalytic"/>
</dbReference>
<dbReference type="InterPro" id="IPR004107">
    <property type="entry name" value="Integrase_SAM-like_N"/>
</dbReference>
<sequence>MAWVEQRGTSFRVRYRKTDGSVGTDSSHPTRKTAEIRCKQVDVDLALDTFLDPALGRITLAEWVDIWRPGHEAGHAKWAAYDSHLRIHILPAFGDTPLTKITRQHIKVFVKQLKSKLADSSVASVMSLLSLLMREAVHDRRIGYNPCTGVKVVTRRPPERPHATTRQVNTIADNIHRRADQILVITAAYTGMRWGELAGLARTNTHLGTGLIRVHPDVGALHEVAGNLYLGPPKTTTSARDIPLPPFLITLLQEVLDSHDHQQVFCGARGAFLRRSSMSRRVFRPAVDGTKTTPPVIPGMHFHDLRHTHKTWLIEDDIPEVAQAERLGHRIPGVRGIYSHVTPAMRQRIVNALHQRWQSTQPPVPDQLAVVRALRPAA</sequence>
<evidence type="ECO:0000259" key="7">
    <source>
        <dbReference type="PROSITE" id="PS51900"/>
    </source>
</evidence>
<feature type="domain" description="Core-binding (CB)" evidence="7">
    <location>
        <begin position="58"/>
        <end position="137"/>
    </location>
</feature>
<dbReference type="InterPro" id="IPR013762">
    <property type="entry name" value="Integrase-like_cat_sf"/>
</dbReference>
<keyword evidence="9" id="KW-1185">Reference proteome</keyword>
<dbReference type="InterPro" id="IPR010998">
    <property type="entry name" value="Integrase_recombinase_N"/>
</dbReference>
<dbReference type="InterPro" id="IPR044068">
    <property type="entry name" value="CB"/>
</dbReference>
<dbReference type="Pfam" id="PF00589">
    <property type="entry name" value="Phage_integrase"/>
    <property type="match status" value="1"/>
</dbReference>
<evidence type="ECO:0000256" key="2">
    <source>
        <dbReference type="ARBA" id="ARBA00022908"/>
    </source>
</evidence>
<dbReference type="PANTHER" id="PTHR30629:SF2">
    <property type="entry name" value="PROPHAGE INTEGRASE INTS-RELATED"/>
    <property type="match status" value="1"/>
</dbReference>